<feature type="compositionally biased region" description="Basic and acidic residues" evidence="12">
    <location>
        <begin position="63"/>
        <end position="82"/>
    </location>
</feature>
<evidence type="ECO:0000256" key="7">
    <source>
        <dbReference type="ARBA" id="ARBA00047984"/>
    </source>
</evidence>
<dbReference type="InterPro" id="IPR000629">
    <property type="entry name" value="RNA-helicase_DEAD-box_CS"/>
</dbReference>
<dbReference type="InterPro" id="IPR001878">
    <property type="entry name" value="Znf_CCHC"/>
</dbReference>
<evidence type="ECO:0000259" key="15">
    <source>
        <dbReference type="PROSITE" id="PS51194"/>
    </source>
</evidence>
<dbReference type="InterPro" id="IPR027417">
    <property type="entry name" value="P-loop_NTPase"/>
</dbReference>
<dbReference type="FunFam" id="3.40.50.300:FF:000079">
    <property type="entry name" value="probable ATP-dependent RNA helicase DDX17"/>
    <property type="match status" value="1"/>
</dbReference>
<evidence type="ECO:0000259" key="14">
    <source>
        <dbReference type="PROSITE" id="PS51192"/>
    </source>
</evidence>
<evidence type="ECO:0000256" key="4">
    <source>
        <dbReference type="ARBA" id="ARBA00022801"/>
    </source>
</evidence>
<dbReference type="InterPro" id="IPR014014">
    <property type="entry name" value="RNA_helicase_DEAD_Q_motif"/>
</dbReference>
<evidence type="ECO:0000256" key="6">
    <source>
        <dbReference type="ARBA" id="ARBA00022840"/>
    </source>
</evidence>
<dbReference type="SUPFAM" id="SSF52540">
    <property type="entry name" value="P-loop containing nucleoside triphosphate hydrolases"/>
    <property type="match status" value="1"/>
</dbReference>
<keyword evidence="6 11" id="KW-0067">ATP-binding</keyword>
<dbReference type="PROSITE" id="PS51194">
    <property type="entry name" value="HELICASE_CTER"/>
    <property type="match status" value="1"/>
</dbReference>
<dbReference type="InterPro" id="IPR036875">
    <property type="entry name" value="Znf_CCHC_sf"/>
</dbReference>
<dbReference type="InterPro" id="IPR004087">
    <property type="entry name" value="KH_dom"/>
</dbReference>
<dbReference type="GO" id="GO:0016787">
    <property type="term" value="F:hydrolase activity"/>
    <property type="evidence" value="ECO:0007669"/>
    <property type="project" value="UniProtKB-KW"/>
</dbReference>
<dbReference type="CDD" id="cd00105">
    <property type="entry name" value="KH-I"/>
    <property type="match status" value="1"/>
</dbReference>
<name>A0A913Y4Z9_EXADI</name>
<dbReference type="PROSITE" id="PS51192">
    <property type="entry name" value="HELICASE_ATP_BIND_1"/>
    <property type="match status" value="1"/>
</dbReference>
<dbReference type="InterPro" id="IPR014001">
    <property type="entry name" value="Helicase_ATP-bd"/>
</dbReference>
<evidence type="ECO:0000259" key="13">
    <source>
        <dbReference type="PROSITE" id="PS50158"/>
    </source>
</evidence>
<dbReference type="EnsemblMetazoa" id="XM_021059154.2">
    <property type="protein sequence ID" value="XP_020914813.1"/>
    <property type="gene ID" value="LOC110252345"/>
</dbReference>
<evidence type="ECO:0000313" key="18">
    <source>
        <dbReference type="Proteomes" id="UP000887567"/>
    </source>
</evidence>
<dbReference type="KEGG" id="epa:110252345"/>
<evidence type="ECO:0000313" key="17">
    <source>
        <dbReference type="EnsemblMetazoa" id="XP_020914813.1"/>
    </source>
</evidence>
<keyword evidence="9" id="KW-0694">RNA-binding</keyword>
<feature type="short sequence motif" description="Q motif" evidence="10">
    <location>
        <begin position="248"/>
        <end position="276"/>
    </location>
</feature>
<dbReference type="SUPFAM" id="SSF54791">
    <property type="entry name" value="Eukaryotic type KH-domain (KH-domain type I)"/>
    <property type="match status" value="1"/>
</dbReference>
<dbReference type="GO" id="GO:0003724">
    <property type="term" value="F:RNA helicase activity"/>
    <property type="evidence" value="ECO:0007669"/>
    <property type="project" value="UniProtKB-EC"/>
</dbReference>
<evidence type="ECO:0000256" key="10">
    <source>
        <dbReference type="PROSITE-ProRule" id="PRU00552"/>
    </source>
</evidence>
<dbReference type="PROSITE" id="PS50158">
    <property type="entry name" value="ZF_CCHC"/>
    <property type="match status" value="1"/>
</dbReference>
<dbReference type="SMART" id="SM00343">
    <property type="entry name" value="ZnF_C2HC"/>
    <property type="match status" value="1"/>
</dbReference>
<keyword evidence="5 11" id="KW-0347">Helicase</keyword>
<feature type="compositionally biased region" description="Basic and acidic residues" evidence="12">
    <location>
        <begin position="34"/>
        <end position="51"/>
    </location>
</feature>
<keyword evidence="3 11" id="KW-0547">Nucleotide-binding</keyword>
<dbReference type="OrthoDB" id="196131at2759"/>
<dbReference type="GO" id="GO:0005524">
    <property type="term" value="F:ATP binding"/>
    <property type="evidence" value="ECO:0007669"/>
    <property type="project" value="UniProtKB-KW"/>
</dbReference>
<keyword evidence="8" id="KW-0862">Zinc</keyword>
<feature type="domain" description="Helicase C-terminal" evidence="15">
    <location>
        <begin position="466"/>
        <end position="628"/>
    </location>
</feature>
<dbReference type="SMART" id="SM00487">
    <property type="entry name" value="DEXDc"/>
    <property type="match status" value="1"/>
</dbReference>
<dbReference type="Gene3D" id="4.10.60.10">
    <property type="entry name" value="Zinc finger, CCHC-type"/>
    <property type="match status" value="1"/>
</dbReference>
<evidence type="ECO:0000256" key="11">
    <source>
        <dbReference type="RuleBase" id="RU000492"/>
    </source>
</evidence>
<protein>
    <recommendedName>
        <fullName evidence="2">RNA helicase</fullName>
        <ecNumber evidence="2">3.6.4.13</ecNumber>
    </recommendedName>
</protein>
<dbReference type="SUPFAM" id="SSF57756">
    <property type="entry name" value="Retrovirus zinc finger-like domains"/>
    <property type="match status" value="1"/>
</dbReference>
<keyword evidence="18" id="KW-1185">Reference proteome</keyword>
<dbReference type="CDD" id="cd17958">
    <property type="entry name" value="DEADc_DDX43_DDX53"/>
    <property type="match status" value="1"/>
</dbReference>
<sequence length="721" mass="81312">MADWDEEGCDIRQTFPPKSDEYERKPAFGRGRARNRDEGDFGSRFRSDRPQGGRGGFGRYRGGRSDGDNTNWRSREPAREPRGFVSNRRTEVINVDCDCVGRIIGKGGSTIRDIQDKSGAHVRIRRDDATSFDQPIEITGDEEAINKAKQLIDEIQNPVSHQYKPPAEPDPSAPKISFADIHAVREENARTKWLGLPPIKKFFYNELDVVKYRDPDEVEQIRLMKNNIMVENYGETVQDRFIPNPVKTFEEAFQDYPDILREIKKAGFTTPSPIQCQAWPVIMSGLDLIGIAQTGTGKTLAFLLPAFLHIDGQDVPRDKREGPSVLVLSPTRELALQIEDEVKKYHYKGIRSVCVYGGGNRRNQIQVVTDGVEIVIATPGRLNDLLMNEILSVRSVTYLVLDEADRMLDMGFEPEIKKILLDIRPDRQTVMTSATWPPGVQRMADQYMTDPVRVFVGSLDLNACENVTQLVEEVEQEDKKARSIEFIDTMGPEDKVLIFVGKKIMADDLASDFMLKGLTGIQCIHGDREQCDREQALDDFKRGLAHVLIATDVASRGLDIKDVTFVLNYDFPRGIEDYVHRVGRTGRAGRKGTALTFITRNDWNYAHKLINIMIKANQAVPDFLHDMAKRYEEYRERNGYNSFEGGERRGGGGDGCFKCGQPGHFARECPNNPDGNTRGRSGGRGGRRGRGRASFVDGFEGVTRDFSGRRSKDRDNFGGWV</sequence>
<dbReference type="GO" id="GO:0003723">
    <property type="term" value="F:RNA binding"/>
    <property type="evidence" value="ECO:0007669"/>
    <property type="project" value="UniProtKB-UniRule"/>
</dbReference>
<keyword evidence="8" id="KW-0479">Metal-binding</keyword>
<feature type="region of interest" description="Disordered" evidence="12">
    <location>
        <begin position="667"/>
        <end position="694"/>
    </location>
</feature>
<dbReference type="Pfam" id="PF00013">
    <property type="entry name" value="KH_1"/>
    <property type="match status" value="1"/>
</dbReference>
<accession>A0A913Y4Z9</accession>
<dbReference type="InterPro" id="IPR011545">
    <property type="entry name" value="DEAD/DEAH_box_helicase_dom"/>
</dbReference>
<comment type="catalytic activity">
    <reaction evidence="7">
        <text>ATP + H2O = ADP + phosphate + H(+)</text>
        <dbReference type="Rhea" id="RHEA:13065"/>
        <dbReference type="ChEBI" id="CHEBI:15377"/>
        <dbReference type="ChEBI" id="CHEBI:15378"/>
        <dbReference type="ChEBI" id="CHEBI:30616"/>
        <dbReference type="ChEBI" id="CHEBI:43474"/>
        <dbReference type="ChEBI" id="CHEBI:456216"/>
        <dbReference type="EC" id="3.6.4.13"/>
    </reaction>
</comment>
<dbReference type="SMART" id="SM00490">
    <property type="entry name" value="HELICc"/>
    <property type="match status" value="1"/>
</dbReference>
<comment type="similarity">
    <text evidence="1">Belongs to the DEAD box helicase family. DDX4/VASA subfamily.</text>
</comment>
<evidence type="ECO:0000256" key="8">
    <source>
        <dbReference type="PROSITE-ProRule" id="PRU00047"/>
    </source>
</evidence>
<evidence type="ECO:0000259" key="16">
    <source>
        <dbReference type="PROSITE" id="PS51195"/>
    </source>
</evidence>
<dbReference type="Pfam" id="PF00270">
    <property type="entry name" value="DEAD"/>
    <property type="match status" value="1"/>
</dbReference>
<dbReference type="Pfam" id="PF00271">
    <property type="entry name" value="Helicase_C"/>
    <property type="match status" value="1"/>
</dbReference>
<dbReference type="RefSeq" id="XP_020914813.1">
    <property type="nucleotide sequence ID" value="XM_021059154.2"/>
</dbReference>
<evidence type="ECO:0000256" key="3">
    <source>
        <dbReference type="ARBA" id="ARBA00022741"/>
    </source>
</evidence>
<dbReference type="PROSITE" id="PS00039">
    <property type="entry name" value="DEAD_ATP_HELICASE"/>
    <property type="match status" value="1"/>
</dbReference>
<reference evidence="17" key="1">
    <citation type="submission" date="2022-11" db="UniProtKB">
        <authorList>
            <consortium name="EnsemblMetazoa"/>
        </authorList>
    </citation>
    <scope>IDENTIFICATION</scope>
</reference>
<dbReference type="OMA" id="AFQQYPD"/>
<feature type="domain" description="DEAD-box RNA helicase Q" evidence="16">
    <location>
        <begin position="248"/>
        <end position="276"/>
    </location>
</feature>
<dbReference type="FunFam" id="3.40.50.300:FF:000008">
    <property type="entry name" value="ATP-dependent RNA helicase RhlB"/>
    <property type="match status" value="1"/>
</dbReference>
<dbReference type="Gene3D" id="3.40.50.300">
    <property type="entry name" value="P-loop containing nucleotide triphosphate hydrolases"/>
    <property type="match status" value="2"/>
</dbReference>
<dbReference type="InterPro" id="IPR036612">
    <property type="entry name" value="KH_dom_type_1_sf"/>
</dbReference>
<proteinExistence type="inferred from homology"/>
<feature type="region of interest" description="Disordered" evidence="12">
    <location>
        <begin position="1"/>
        <end position="84"/>
    </location>
</feature>
<evidence type="ECO:0000256" key="5">
    <source>
        <dbReference type="ARBA" id="ARBA00022806"/>
    </source>
</evidence>
<dbReference type="PANTHER" id="PTHR47958">
    <property type="entry name" value="ATP-DEPENDENT RNA HELICASE DBP3"/>
    <property type="match status" value="1"/>
</dbReference>
<evidence type="ECO:0000256" key="12">
    <source>
        <dbReference type="SAM" id="MobiDB-lite"/>
    </source>
</evidence>
<evidence type="ECO:0000256" key="1">
    <source>
        <dbReference type="ARBA" id="ARBA00010132"/>
    </source>
</evidence>
<keyword evidence="8" id="KW-0863">Zinc-finger</keyword>
<dbReference type="AlphaFoldDB" id="A0A913Y4Z9"/>
<dbReference type="CDD" id="cd18787">
    <property type="entry name" value="SF2_C_DEAD"/>
    <property type="match status" value="1"/>
</dbReference>
<organism evidence="17 18">
    <name type="scientific">Exaiptasia diaphana</name>
    <name type="common">Tropical sea anemone</name>
    <name type="synonym">Aiptasia pulchella</name>
    <dbReference type="NCBI Taxonomy" id="2652724"/>
    <lineage>
        <taxon>Eukaryota</taxon>
        <taxon>Metazoa</taxon>
        <taxon>Cnidaria</taxon>
        <taxon>Anthozoa</taxon>
        <taxon>Hexacorallia</taxon>
        <taxon>Actiniaria</taxon>
        <taxon>Aiptasiidae</taxon>
        <taxon>Exaiptasia</taxon>
    </lineage>
</organism>
<dbReference type="PROSITE" id="PS51195">
    <property type="entry name" value="Q_MOTIF"/>
    <property type="match status" value="1"/>
</dbReference>
<dbReference type="Gene3D" id="3.30.1370.10">
    <property type="entry name" value="K Homology domain, type 1"/>
    <property type="match status" value="1"/>
</dbReference>
<dbReference type="GeneID" id="110252345"/>
<keyword evidence="4 11" id="KW-0378">Hydrolase</keyword>
<dbReference type="Proteomes" id="UP000887567">
    <property type="component" value="Unplaced"/>
</dbReference>
<feature type="domain" description="CCHC-type" evidence="13">
    <location>
        <begin position="656"/>
        <end position="671"/>
    </location>
</feature>
<evidence type="ECO:0000256" key="2">
    <source>
        <dbReference type="ARBA" id="ARBA00012552"/>
    </source>
</evidence>
<feature type="domain" description="Helicase ATP-binding" evidence="14">
    <location>
        <begin position="279"/>
        <end position="454"/>
    </location>
</feature>
<dbReference type="GO" id="GO:0008270">
    <property type="term" value="F:zinc ion binding"/>
    <property type="evidence" value="ECO:0007669"/>
    <property type="project" value="UniProtKB-KW"/>
</dbReference>
<evidence type="ECO:0000256" key="9">
    <source>
        <dbReference type="PROSITE-ProRule" id="PRU00117"/>
    </source>
</evidence>
<dbReference type="Pfam" id="PF00098">
    <property type="entry name" value="zf-CCHC"/>
    <property type="match status" value="1"/>
</dbReference>
<dbReference type="EC" id="3.6.4.13" evidence="2"/>
<dbReference type="InterPro" id="IPR001650">
    <property type="entry name" value="Helicase_C-like"/>
</dbReference>
<dbReference type="SMART" id="SM00322">
    <property type="entry name" value="KH"/>
    <property type="match status" value="1"/>
</dbReference>
<dbReference type="PROSITE" id="PS50084">
    <property type="entry name" value="KH_TYPE_1"/>
    <property type="match status" value="1"/>
</dbReference>
<dbReference type="InterPro" id="IPR004088">
    <property type="entry name" value="KH_dom_type_1"/>
</dbReference>